<dbReference type="eggNOG" id="arCOG06281">
    <property type="taxonomic scope" value="Archaea"/>
</dbReference>
<dbReference type="InterPro" id="IPR036390">
    <property type="entry name" value="WH_DNA-bd_sf"/>
</dbReference>
<dbReference type="Proteomes" id="UP000011513">
    <property type="component" value="Unassembled WGS sequence"/>
</dbReference>
<dbReference type="InterPro" id="IPR004968">
    <property type="entry name" value="DNA_primase/NTPase_C"/>
</dbReference>
<name>M0DBZ4_HALPD</name>
<accession>M0DBZ4</accession>
<keyword evidence="4" id="KW-1185">Reference proteome</keyword>
<evidence type="ECO:0000313" key="4">
    <source>
        <dbReference type="Proteomes" id="UP000011513"/>
    </source>
</evidence>
<dbReference type="AlphaFoldDB" id="M0DBZ4"/>
<dbReference type="Pfam" id="PF03288">
    <property type="entry name" value="Pox_D5"/>
    <property type="match status" value="1"/>
</dbReference>
<feature type="non-terminal residue" evidence="3">
    <location>
        <position position="1"/>
    </location>
</feature>
<comment type="caution">
    <text evidence="3">The sequence shown here is derived from an EMBL/GenBank/DDBJ whole genome shotgun (WGS) entry which is preliminary data.</text>
</comment>
<feature type="domain" description="DNA primase/nucleoside triphosphatase C-terminal" evidence="2">
    <location>
        <begin position="502"/>
        <end position="558"/>
    </location>
</feature>
<feature type="region of interest" description="Disordered" evidence="1">
    <location>
        <begin position="17"/>
        <end position="59"/>
    </location>
</feature>
<dbReference type="RefSeq" id="WP_008385476.1">
    <property type="nucleotide sequence ID" value="NZ_AOIV01000013.1"/>
</dbReference>
<proteinExistence type="predicted"/>
<organism evidence="3 4">
    <name type="scientific">Halogeometricum pallidum JCM 14848</name>
    <dbReference type="NCBI Taxonomy" id="1227487"/>
    <lineage>
        <taxon>Archaea</taxon>
        <taxon>Methanobacteriati</taxon>
        <taxon>Methanobacteriota</taxon>
        <taxon>Stenosarchaea group</taxon>
        <taxon>Halobacteria</taxon>
        <taxon>Halobacteriales</taxon>
        <taxon>Haloferacaceae</taxon>
        <taxon>Halogeometricum</taxon>
    </lineage>
</organism>
<feature type="region of interest" description="Disordered" evidence="1">
    <location>
        <begin position="468"/>
        <end position="491"/>
    </location>
</feature>
<evidence type="ECO:0000313" key="3">
    <source>
        <dbReference type="EMBL" id="ELZ32323.1"/>
    </source>
</evidence>
<evidence type="ECO:0000259" key="2">
    <source>
        <dbReference type="Pfam" id="PF03288"/>
    </source>
</evidence>
<feature type="compositionally biased region" description="Basic and acidic residues" evidence="1">
    <location>
        <begin position="49"/>
        <end position="59"/>
    </location>
</feature>
<dbReference type="EMBL" id="AOIV01000013">
    <property type="protein sequence ID" value="ELZ32323.1"/>
    <property type="molecule type" value="Genomic_DNA"/>
</dbReference>
<dbReference type="eggNOG" id="arCOG04816">
    <property type="taxonomic scope" value="Archaea"/>
</dbReference>
<evidence type="ECO:0000256" key="1">
    <source>
        <dbReference type="SAM" id="MobiDB-lite"/>
    </source>
</evidence>
<gene>
    <name evidence="3" type="ORF">C474_07557</name>
</gene>
<dbReference type="SUPFAM" id="SSF46785">
    <property type="entry name" value="Winged helix' DNA-binding domain"/>
    <property type="match status" value="1"/>
</dbReference>
<dbReference type="InParanoid" id="M0DBZ4"/>
<dbReference type="PATRIC" id="fig|1227487.5.peg.1532"/>
<sequence>EEMDAADFANRIRSLPRGEWVASLPSPTFGETGPYPFSLEPLPIPPGHPESDHPLDDQEEKRFKTSLSTIHKRASDEFGVLEQGGASSEQSPEAIQEILGTPSQDLDQALAKTIRIIQLRDGVRDENGWVSVEDVDAELRSYFEGIDSDPPEYDVLADIRKRSRLLDVDLDTAADELVVRLTDVGETAAAPDTGDTRAAGSEAHDAALLETEAALTTLGFRVTILTQDGNEQPDAKATHPDLDEIFAIEAETTTPENPVKVLTNLRKAQDAEHVPLFVVRPGETETYWAERVEQILSPPVQQLANGETRFYTHDRHITFNGGATEQGGVTAVRPAAGETDTRRTVWTREDDQLVLKDGDETEYPRLSSLADASKDRIPAIYSYDHAAGEYVVYEHGEQHIYDTKVEFEADWVRIKKPFVPANELPVPEYQRSTYGIVILRDDGESIVYEDGVTKPLSTLVDDTIHSVSADPECEQRDDEPAAQPVETGREVSAEKTDISFASFVDTYLIEDGETALPKDEVYAVYTDWAAEHDVDPVNKSWFSRKLGDHIEFETVRERRDGELVRCYSGFCFAPRQETGS</sequence>
<reference evidence="3 4" key="1">
    <citation type="journal article" date="2014" name="PLoS Genet.">
        <title>Phylogenetically driven sequencing of extremely halophilic archaea reveals strategies for static and dynamic osmo-response.</title>
        <authorList>
            <person name="Becker E.A."/>
            <person name="Seitzer P.M."/>
            <person name="Tritt A."/>
            <person name="Larsen D."/>
            <person name="Krusor M."/>
            <person name="Yao A.I."/>
            <person name="Wu D."/>
            <person name="Madern D."/>
            <person name="Eisen J.A."/>
            <person name="Darling A.E."/>
            <person name="Facciotti M.T."/>
        </authorList>
    </citation>
    <scope>NUCLEOTIDE SEQUENCE [LARGE SCALE GENOMIC DNA]</scope>
    <source>
        <strain evidence="3 4">JCM 14848</strain>
    </source>
</reference>
<protein>
    <submittedName>
        <fullName evidence="3">Conjugation protein</fullName>
    </submittedName>
</protein>